<dbReference type="PROSITE" id="PS50928">
    <property type="entry name" value="ABC_TM1"/>
    <property type="match status" value="1"/>
</dbReference>
<dbReference type="GO" id="GO:0043190">
    <property type="term" value="C:ATP-binding cassette (ABC) transporter complex"/>
    <property type="evidence" value="ECO:0007669"/>
    <property type="project" value="InterPro"/>
</dbReference>
<dbReference type="CDD" id="cd06261">
    <property type="entry name" value="TM_PBP2"/>
    <property type="match status" value="1"/>
</dbReference>
<evidence type="ECO:0000313" key="12">
    <source>
        <dbReference type="Proteomes" id="UP000199435"/>
    </source>
</evidence>
<gene>
    <name evidence="11" type="ORF">GA0061102_100823</name>
</gene>
<keyword evidence="5" id="KW-0997">Cell inner membrane</keyword>
<comment type="subcellular location">
    <subcellularLocation>
        <location evidence="1">Cell inner membrane</location>
        <topology evidence="1">Multi-pass membrane protein</topology>
    </subcellularLocation>
    <subcellularLocation>
        <location evidence="9">Cell membrane</location>
        <topology evidence="9">Multi-pass membrane protein</topology>
    </subcellularLocation>
</comment>
<dbReference type="SUPFAM" id="SSF161098">
    <property type="entry name" value="MetI-like"/>
    <property type="match status" value="1"/>
</dbReference>
<keyword evidence="6 9" id="KW-0812">Transmembrane</keyword>
<dbReference type="EMBL" id="FMAH01000008">
    <property type="protein sequence ID" value="SCB21697.1"/>
    <property type="molecule type" value="Genomic_DNA"/>
</dbReference>
<comment type="similarity">
    <text evidence="2">Belongs to the binding-protein-dependent transport system permease family. HisMQ subfamily.</text>
</comment>
<dbReference type="AlphaFoldDB" id="A0A1C3V287"/>
<keyword evidence="7 9" id="KW-1133">Transmembrane helix</keyword>
<dbReference type="PANTHER" id="PTHR30133">
    <property type="entry name" value="CATIONIC AMINO ACID TRANSPORTER, MEMBRANE COMPONENT"/>
    <property type="match status" value="1"/>
</dbReference>
<evidence type="ECO:0000256" key="1">
    <source>
        <dbReference type="ARBA" id="ARBA00004429"/>
    </source>
</evidence>
<dbReference type="Proteomes" id="UP000199435">
    <property type="component" value="Unassembled WGS sequence"/>
</dbReference>
<evidence type="ECO:0000256" key="3">
    <source>
        <dbReference type="ARBA" id="ARBA00022448"/>
    </source>
</evidence>
<evidence type="ECO:0000256" key="4">
    <source>
        <dbReference type="ARBA" id="ARBA00022475"/>
    </source>
</evidence>
<keyword evidence="3 9" id="KW-0813">Transport</keyword>
<dbReference type="Pfam" id="PF00528">
    <property type="entry name" value="BPD_transp_1"/>
    <property type="match status" value="1"/>
</dbReference>
<evidence type="ECO:0000256" key="2">
    <source>
        <dbReference type="ARBA" id="ARBA00010072"/>
    </source>
</evidence>
<dbReference type="OrthoDB" id="9815029at2"/>
<dbReference type="GO" id="GO:0022857">
    <property type="term" value="F:transmembrane transporter activity"/>
    <property type="evidence" value="ECO:0007669"/>
    <property type="project" value="InterPro"/>
</dbReference>
<feature type="transmembrane region" description="Helical" evidence="9">
    <location>
        <begin position="186"/>
        <end position="207"/>
    </location>
</feature>
<proteinExistence type="inferred from homology"/>
<organism evidence="11 12">
    <name type="scientific">Rhizobium miluonense</name>
    <dbReference type="NCBI Taxonomy" id="411945"/>
    <lineage>
        <taxon>Bacteria</taxon>
        <taxon>Pseudomonadati</taxon>
        <taxon>Pseudomonadota</taxon>
        <taxon>Alphaproteobacteria</taxon>
        <taxon>Hyphomicrobiales</taxon>
        <taxon>Rhizobiaceae</taxon>
        <taxon>Rhizobium/Agrobacterium group</taxon>
        <taxon>Rhizobium</taxon>
    </lineage>
</organism>
<evidence type="ECO:0000259" key="10">
    <source>
        <dbReference type="PROSITE" id="PS50928"/>
    </source>
</evidence>
<evidence type="ECO:0000313" key="11">
    <source>
        <dbReference type="EMBL" id="SCB21697.1"/>
    </source>
</evidence>
<feature type="transmembrane region" description="Helical" evidence="9">
    <location>
        <begin position="57"/>
        <end position="79"/>
    </location>
</feature>
<keyword evidence="4" id="KW-1003">Cell membrane</keyword>
<feature type="domain" description="ABC transmembrane type-1" evidence="10">
    <location>
        <begin position="12"/>
        <end position="208"/>
    </location>
</feature>
<dbReference type="NCBIfam" id="TIGR01726">
    <property type="entry name" value="HEQRo_perm_3TM"/>
    <property type="match status" value="1"/>
</dbReference>
<feature type="transmembrane region" description="Helical" evidence="9">
    <location>
        <begin position="132"/>
        <end position="154"/>
    </location>
</feature>
<dbReference type="InterPro" id="IPR035906">
    <property type="entry name" value="MetI-like_sf"/>
</dbReference>
<name>A0A1C3V287_9HYPH</name>
<keyword evidence="8 9" id="KW-0472">Membrane</keyword>
<dbReference type="Gene3D" id="1.10.3720.10">
    <property type="entry name" value="MetI-like"/>
    <property type="match status" value="1"/>
</dbReference>
<accession>A0A1C3V287</accession>
<dbReference type="RefSeq" id="WP_092846350.1">
    <property type="nucleotide sequence ID" value="NZ_FMAH01000008.1"/>
</dbReference>
<keyword evidence="12" id="KW-1185">Reference proteome</keyword>
<feature type="transmembrane region" description="Helical" evidence="9">
    <location>
        <begin position="85"/>
        <end position="111"/>
    </location>
</feature>
<protein>
    <submittedName>
        <fullName evidence="11">Octopine/nopaline transport system permease protein</fullName>
    </submittedName>
</protein>
<evidence type="ECO:0000256" key="5">
    <source>
        <dbReference type="ARBA" id="ARBA00022519"/>
    </source>
</evidence>
<evidence type="ECO:0000256" key="8">
    <source>
        <dbReference type="ARBA" id="ARBA00023136"/>
    </source>
</evidence>
<dbReference type="PANTHER" id="PTHR30133:SF2">
    <property type="entry name" value="ARGININE ABC TRANSPORTER PERMEASE PROTEIN ARTQ"/>
    <property type="match status" value="1"/>
</dbReference>
<feature type="transmembrane region" description="Helical" evidence="9">
    <location>
        <begin position="12"/>
        <end position="36"/>
    </location>
</feature>
<dbReference type="InterPro" id="IPR010065">
    <property type="entry name" value="AA_ABC_transptr_permease_3TM"/>
</dbReference>
<evidence type="ECO:0000256" key="6">
    <source>
        <dbReference type="ARBA" id="ARBA00022692"/>
    </source>
</evidence>
<dbReference type="InterPro" id="IPR051613">
    <property type="entry name" value="ABC_transp_permease_HisMQ"/>
</dbReference>
<sequence>MLSFALQFFNGLQITVVLAFVSGLLGSLLGLLVAVVKLSKLRVSALVGQAYTTIVRGLPELLVILVVYFGGTAAITALTGRYVEINAFAAGVAALMIVFGAYCAEIFRGAILSVPQGQAEAARSLGLKPWQIWLFVILPQMMRVALPAYGNLWISLVKDTSLVSVIGLTDIMRVAFIGAGSMRAPLTFYLMASALYLALTSLSLASFRALERRIQIPGH</sequence>
<reference evidence="12" key="1">
    <citation type="submission" date="2016-08" db="EMBL/GenBank/DDBJ databases">
        <authorList>
            <person name="Varghese N."/>
            <person name="Submissions Spin"/>
        </authorList>
    </citation>
    <scope>NUCLEOTIDE SEQUENCE [LARGE SCALE GENOMIC DNA]</scope>
    <source>
        <strain evidence="12">HAMBI 2971</strain>
    </source>
</reference>
<evidence type="ECO:0000256" key="7">
    <source>
        <dbReference type="ARBA" id="ARBA00022989"/>
    </source>
</evidence>
<evidence type="ECO:0000256" key="9">
    <source>
        <dbReference type="RuleBase" id="RU363032"/>
    </source>
</evidence>
<dbReference type="InterPro" id="IPR000515">
    <property type="entry name" value="MetI-like"/>
</dbReference>
<dbReference type="STRING" id="411945.GA0061102_100823"/>